<feature type="compositionally biased region" description="Basic and acidic residues" evidence="9">
    <location>
        <begin position="323"/>
        <end position="346"/>
    </location>
</feature>
<dbReference type="InterPro" id="IPR007590">
    <property type="entry name" value="Saf4/Yju2"/>
</dbReference>
<keyword evidence="11" id="KW-1185">Reference proteome</keyword>
<dbReference type="GO" id="GO:0046872">
    <property type="term" value="F:metal ion binding"/>
    <property type="evidence" value="ECO:0007669"/>
    <property type="project" value="UniProtKB-KW"/>
</dbReference>
<feature type="compositionally biased region" description="Polar residues" evidence="9">
    <location>
        <begin position="279"/>
        <end position="294"/>
    </location>
</feature>
<feature type="compositionally biased region" description="Polar residues" evidence="9">
    <location>
        <begin position="218"/>
        <end position="227"/>
    </location>
</feature>
<feature type="region of interest" description="Disordered" evidence="9">
    <location>
        <begin position="139"/>
        <end position="169"/>
    </location>
</feature>
<evidence type="ECO:0000256" key="2">
    <source>
        <dbReference type="ARBA" id="ARBA00022664"/>
    </source>
</evidence>
<organism evidence="10 11">
    <name type="scientific">Pocillopora meandrina</name>
    <dbReference type="NCBI Taxonomy" id="46732"/>
    <lineage>
        <taxon>Eukaryota</taxon>
        <taxon>Metazoa</taxon>
        <taxon>Cnidaria</taxon>
        <taxon>Anthozoa</taxon>
        <taxon>Hexacorallia</taxon>
        <taxon>Scleractinia</taxon>
        <taxon>Astrocoeniina</taxon>
        <taxon>Pocilloporidae</taxon>
        <taxon>Pocillopora</taxon>
    </lineage>
</organism>
<evidence type="ECO:0000256" key="5">
    <source>
        <dbReference type="ARBA" id="ARBA00022833"/>
    </source>
</evidence>
<feature type="compositionally biased region" description="Basic and acidic residues" evidence="9">
    <location>
        <begin position="244"/>
        <end position="257"/>
    </location>
</feature>
<comment type="similarity">
    <text evidence="8">Belongs to the CWC16 family. YJU2 subfamily.</text>
</comment>
<evidence type="ECO:0000256" key="4">
    <source>
        <dbReference type="ARBA" id="ARBA00022728"/>
    </source>
</evidence>
<feature type="binding site" evidence="8">
    <location>
        <position position="107"/>
    </location>
    <ligand>
        <name>Zn(2+)</name>
        <dbReference type="ChEBI" id="CHEBI:29105"/>
    </ligand>
</feature>
<feature type="region of interest" description="Disordered" evidence="9">
    <location>
        <begin position="1"/>
        <end position="20"/>
    </location>
</feature>
<feature type="compositionally biased region" description="Basic and acidic residues" evidence="9">
    <location>
        <begin position="160"/>
        <end position="169"/>
    </location>
</feature>
<evidence type="ECO:0000313" key="11">
    <source>
        <dbReference type="Proteomes" id="UP001159428"/>
    </source>
</evidence>
<dbReference type="Pfam" id="PF04502">
    <property type="entry name" value="Saf4_Yju2"/>
    <property type="match status" value="1"/>
</dbReference>
<dbReference type="EMBL" id="CALNXJ010000009">
    <property type="protein sequence ID" value="CAH3104606.1"/>
    <property type="molecule type" value="Genomic_DNA"/>
</dbReference>
<reference evidence="10 11" key="1">
    <citation type="submission" date="2022-05" db="EMBL/GenBank/DDBJ databases">
        <authorList>
            <consortium name="Genoscope - CEA"/>
            <person name="William W."/>
        </authorList>
    </citation>
    <scope>NUCLEOTIDE SEQUENCE [LARGE SCALE GENOMIC DNA]</scope>
</reference>
<comment type="caution">
    <text evidence="10">The sequence shown here is derived from an EMBL/GenBank/DDBJ whole genome shotgun (WGS) entry which is preliminary data.</text>
</comment>
<dbReference type="GO" id="GO:0000349">
    <property type="term" value="P:generation of catalytic spliceosome for first transesterification step"/>
    <property type="evidence" value="ECO:0007669"/>
    <property type="project" value="UniProtKB-UniRule"/>
</dbReference>
<feature type="region of interest" description="Disordered" evidence="9">
    <location>
        <begin position="207"/>
        <end position="366"/>
    </location>
</feature>
<dbReference type="AlphaFoldDB" id="A0AAU9W5I9"/>
<comment type="function">
    <text evidence="8">Part of the spliceosome which catalyzes two sequential transesterification reactions, first the excision of the non-coding intron from pre-mRNA and then the ligation of the coding exons to form the mature mRNA. Plays a role in stabilizing the structure of the spliceosome catalytic core and docking of the branch helix into the active site, producing 5'-exon and lariat intron-3'-intermediates.</text>
</comment>
<name>A0AAU9W5I9_9CNID</name>
<keyword evidence="7 8" id="KW-0539">Nucleus</keyword>
<gene>
    <name evidence="10" type="ORF">PMEA_00034807</name>
</gene>
<keyword evidence="2" id="KW-0507">mRNA processing</keyword>
<proteinExistence type="inferred from homology"/>
<dbReference type="Proteomes" id="UP001159428">
    <property type="component" value="Unassembled WGS sequence"/>
</dbReference>
<evidence type="ECO:0000313" key="10">
    <source>
        <dbReference type="EMBL" id="CAH3104606.1"/>
    </source>
</evidence>
<evidence type="ECO:0000256" key="7">
    <source>
        <dbReference type="ARBA" id="ARBA00023242"/>
    </source>
</evidence>
<keyword evidence="4 8" id="KW-0747">Spliceosome</keyword>
<evidence type="ECO:0000256" key="3">
    <source>
        <dbReference type="ARBA" id="ARBA00022723"/>
    </source>
</evidence>
<keyword evidence="6" id="KW-0508">mRNA splicing</keyword>
<evidence type="ECO:0000256" key="9">
    <source>
        <dbReference type="SAM" id="MobiDB-lite"/>
    </source>
</evidence>
<keyword evidence="3 8" id="KW-0479">Metal-binding</keyword>
<protein>
    <recommendedName>
        <fullName evidence="8">Splicing factor YJU2</fullName>
    </recommendedName>
</protein>
<feature type="binding site" evidence="8">
    <location>
        <position position="67"/>
    </location>
    <ligand>
        <name>Zn(2+)</name>
        <dbReference type="ChEBI" id="CHEBI:29105"/>
    </ligand>
</feature>
<comment type="subcellular location">
    <subcellularLocation>
        <location evidence="1 8">Nucleus</location>
    </subcellularLocation>
</comment>
<feature type="compositionally biased region" description="Basic and acidic residues" evidence="9">
    <location>
        <begin position="299"/>
        <end position="309"/>
    </location>
</feature>
<feature type="compositionally biased region" description="Low complexity" evidence="9">
    <location>
        <begin position="347"/>
        <end position="366"/>
    </location>
</feature>
<keyword evidence="5 8" id="KW-0862">Zinc</keyword>
<feature type="binding site" evidence="8">
    <location>
        <position position="104"/>
    </location>
    <ligand>
        <name>Zn(2+)</name>
        <dbReference type="ChEBI" id="CHEBI:29105"/>
    </ligand>
</feature>
<dbReference type="PANTHER" id="PTHR12111:SF1">
    <property type="entry name" value="SPLICING FACTOR YJU2"/>
    <property type="match status" value="1"/>
</dbReference>
<comment type="subunit">
    <text evidence="8">Component of the spliceosome. Present in the activated B complex, the catalytically activated B* complex which catalyzes the branching, the catalytic step 1 C complex catalyzing the exon ligation, and the postcatalytic P complex containing the ligated exons (mRNA) and the excised lariat intron.</text>
</comment>
<dbReference type="GO" id="GO:0071006">
    <property type="term" value="C:U2-type catalytic step 1 spliceosome"/>
    <property type="evidence" value="ECO:0007669"/>
    <property type="project" value="UniProtKB-UniRule"/>
</dbReference>
<dbReference type="InterPro" id="IPR043701">
    <property type="entry name" value="Yju2"/>
</dbReference>
<feature type="compositionally biased region" description="Basic and acidic residues" evidence="9">
    <location>
        <begin position="1"/>
        <end position="10"/>
    </location>
</feature>
<evidence type="ECO:0000256" key="6">
    <source>
        <dbReference type="ARBA" id="ARBA00023187"/>
    </source>
</evidence>
<accession>A0AAU9W5I9</accession>
<feature type="binding site" evidence="8">
    <location>
        <position position="70"/>
    </location>
    <ligand>
        <name>Zn(2+)</name>
        <dbReference type="ChEBI" id="CHEBI:29105"/>
    </ligand>
</feature>
<feature type="compositionally biased region" description="Acidic residues" evidence="9">
    <location>
        <begin position="234"/>
        <end position="243"/>
    </location>
</feature>
<evidence type="ECO:0000256" key="8">
    <source>
        <dbReference type="HAMAP-Rule" id="MF_03226"/>
    </source>
</evidence>
<sequence>MGKLGDRSEGAEEIQDVGTQGSQRKSFSLLVNKYYPPDFDASKIPKLGLSRDRQYVVRLMAPFNMRCTTCGEYIYKGKKFNARKETVQNDTYLGLLKFRFYIRCPRCISEITFKTDPENTDYVCENGATRNFQAQKLMEDEENRKQKEEEEEEQNNPMKALEKRTKESKQEMDILEKLEELRDLNTRLANVDYDTLLELNAKAAEEMRAKEEEEDEQLVQSIFGNQKIQRRLDDESDDDEEEGEQKSTGRTEKRKATDILAEDVSHTTTQPAQKKQKTSSNVSIGKMQNKSLLSSLVKVNKDKAKEQKAAGKAVVKPGTTSSEQRDVIQNSHKDTVEREDVNRAGKNESSLGLLGNYSSNSEDSDN</sequence>
<dbReference type="PANTHER" id="PTHR12111">
    <property type="entry name" value="SPLICING FACTOR YJU2"/>
    <property type="match status" value="1"/>
</dbReference>
<evidence type="ECO:0000256" key="1">
    <source>
        <dbReference type="ARBA" id="ARBA00004123"/>
    </source>
</evidence>
<dbReference type="HAMAP" id="MF_03226">
    <property type="entry name" value="YJU2"/>
    <property type="match status" value="1"/>
</dbReference>